<evidence type="ECO:0000313" key="1">
    <source>
        <dbReference type="EMBL" id="EEV17199.1"/>
    </source>
</evidence>
<accession>C8PJU4</accession>
<keyword evidence="2" id="KW-1185">Reference proteome</keyword>
<dbReference type="AlphaFoldDB" id="C8PJU4"/>
<dbReference type="EMBL" id="ACYG01000027">
    <property type="protein sequence ID" value="EEV17199.1"/>
    <property type="molecule type" value="Genomic_DNA"/>
</dbReference>
<comment type="caution">
    <text evidence="1">The sequence shown here is derived from an EMBL/GenBank/DDBJ whole genome shotgun (WGS) entry which is preliminary data.</text>
</comment>
<proteinExistence type="predicted"/>
<protein>
    <submittedName>
        <fullName evidence="1">Uncharacterized protein</fullName>
    </submittedName>
</protein>
<name>C8PJU4_9BACT</name>
<dbReference type="Proteomes" id="UP000005709">
    <property type="component" value="Unassembled WGS sequence"/>
</dbReference>
<evidence type="ECO:0000313" key="2">
    <source>
        <dbReference type="Proteomes" id="UP000005709"/>
    </source>
</evidence>
<reference evidence="1 2" key="1">
    <citation type="submission" date="2009-07" db="EMBL/GenBank/DDBJ databases">
        <authorList>
            <person name="Madupu R."/>
            <person name="Sebastian Y."/>
            <person name="Durkin A.S."/>
            <person name="Torralba M."/>
            <person name="Methe B."/>
            <person name="Sutton G.G."/>
            <person name="Strausberg R.L."/>
            <person name="Nelson K.E."/>
        </authorList>
    </citation>
    <scope>NUCLEOTIDE SEQUENCE [LARGE SCALE GENOMIC DNA]</scope>
    <source>
        <strain evidence="1 2">RM3268</strain>
    </source>
</reference>
<gene>
    <name evidence="1" type="ORF">CAMGR0001_1495</name>
</gene>
<sequence length="57" mass="6728">MRDRQFKILKCVNAEARIKFIRVVQILRSSIRAKAENGSKIYRVAPFLCVLKQYDSR</sequence>
<organism evidence="1 2">
    <name type="scientific">Campylobacter gracilis RM3268</name>
    <dbReference type="NCBI Taxonomy" id="553220"/>
    <lineage>
        <taxon>Bacteria</taxon>
        <taxon>Pseudomonadati</taxon>
        <taxon>Campylobacterota</taxon>
        <taxon>Epsilonproteobacteria</taxon>
        <taxon>Campylobacterales</taxon>
        <taxon>Campylobacteraceae</taxon>
        <taxon>Campylobacter</taxon>
    </lineage>
</organism>